<dbReference type="AlphaFoldDB" id="A0A1Q5PJV0"/>
<dbReference type="EMBL" id="MPDM01000009">
    <property type="protein sequence ID" value="OKL46222.1"/>
    <property type="molecule type" value="Genomic_DNA"/>
</dbReference>
<name>A0A1Q5PJV0_9ACTO</name>
<comment type="caution">
    <text evidence="1">The sequence shown here is derived from an EMBL/GenBank/DDBJ whole genome shotgun (WGS) entry which is preliminary data.</text>
</comment>
<reference evidence="2" key="1">
    <citation type="submission" date="2016-11" db="EMBL/GenBank/DDBJ databases">
        <title>Actinomyces gypaetusis sp. nov. isolated from Gypaetus barbatus in Qinghai Tibet Plateau China.</title>
        <authorList>
            <person name="Meng X."/>
        </authorList>
    </citation>
    <scope>NUCLEOTIDE SEQUENCE [LARGE SCALE GENOMIC DNA]</scope>
    <source>
        <strain evidence="2">DSM 15383</strain>
    </source>
</reference>
<organism evidence="1 2">
    <name type="scientific">Boudabousia marimammalium</name>
    <dbReference type="NCBI Taxonomy" id="156892"/>
    <lineage>
        <taxon>Bacteria</taxon>
        <taxon>Bacillati</taxon>
        <taxon>Actinomycetota</taxon>
        <taxon>Actinomycetes</taxon>
        <taxon>Actinomycetales</taxon>
        <taxon>Actinomycetaceae</taxon>
        <taxon>Boudabousia</taxon>
    </lineage>
</organism>
<evidence type="ECO:0000313" key="1">
    <source>
        <dbReference type="EMBL" id="OKL46222.1"/>
    </source>
</evidence>
<sequence length="83" mass="9131">MMKLLWAEDIHCIVTKTGMYAGTMNALRVSSPEFIRQDCPAEGDTFEAAYYGSKPFDVPELVPHGFVFVADAVGTPYLNVLSV</sequence>
<proteinExistence type="predicted"/>
<gene>
    <name evidence="1" type="ORF">BM477_07265</name>
</gene>
<evidence type="ECO:0000313" key="2">
    <source>
        <dbReference type="Proteomes" id="UP000186465"/>
    </source>
</evidence>
<dbReference type="Proteomes" id="UP000186465">
    <property type="component" value="Unassembled WGS sequence"/>
</dbReference>
<accession>A0A1Q5PJV0</accession>
<protein>
    <submittedName>
        <fullName evidence="1">Uncharacterized protein</fullName>
    </submittedName>
</protein>
<keyword evidence="2" id="KW-1185">Reference proteome</keyword>